<sequence>MTKVFFIRHAQSLANVERRYQGQSLDTELSEFGVQQAQALAGQLRSQSLSKVVTSPLKRAHQTAEIIATALGIPLEIDPLLIETNHGEWEGQKFTDLETNYPDLWKYWQTYPSRMVFPGGEAFADVAARVLSWWKKEAVNYPAHTAIVTHDTIIQAILTRLHKLNLDHIRDFRIRNTSTTIVELTRPPKVLTIGDISHLADYSL</sequence>
<organism evidence="3 4">
    <name type="scientific">Candidatus Amesbacteria bacterium GW2011_GWA2_47_11b</name>
    <dbReference type="NCBI Taxonomy" id="1618358"/>
    <lineage>
        <taxon>Bacteria</taxon>
        <taxon>Candidatus Amesiibacteriota</taxon>
    </lineage>
</organism>
<dbReference type="PANTHER" id="PTHR48100">
    <property type="entry name" value="BROAD-SPECIFICITY PHOSPHATASE YOR283W-RELATED"/>
    <property type="match status" value="1"/>
</dbReference>
<dbReference type="InterPro" id="IPR029033">
    <property type="entry name" value="His_PPase_superfam"/>
</dbReference>
<dbReference type="STRING" id="1618358.UX80_C0005G0006"/>
<dbReference type="CDD" id="cd07067">
    <property type="entry name" value="HP_PGM_like"/>
    <property type="match status" value="1"/>
</dbReference>
<dbReference type="SUPFAM" id="SSF53254">
    <property type="entry name" value="Phosphoglycerate mutase-like"/>
    <property type="match status" value="1"/>
</dbReference>
<dbReference type="PANTHER" id="PTHR48100:SF62">
    <property type="entry name" value="GLUCOSYL-3-PHOSPHOGLYCERATE PHOSPHATASE"/>
    <property type="match status" value="1"/>
</dbReference>
<feature type="active site" description="Proton donor/acceptor" evidence="1">
    <location>
        <position position="83"/>
    </location>
</feature>
<reference evidence="3 4" key="1">
    <citation type="journal article" date="2015" name="Nature">
        <title>rRNA introns, odd ribosomes, and small enigmatic genomes across a large radiation of phyla.</title>
        <authorList>
            <person name="Brown C.T."/>
            <person name="Hug L.A."/>
            <person name="Thomas B.C."/>
            <person name="Sharon I."/>
            <person name="Castelle C.J."/>
            <person name="Singh A."/>
            <person name="Wilkins M.J."/>
            <person name="Williams K.H."/>
            <person name="Banfield J.F."/>
        </authorList>
    </citation>
    <scope>NUCLEOTIDE SEQUENCE [LARGE SCALE GENOMIC DNA]</scope>
</reference>
<dbReference type="Pfam" id="PF00300">
    <property type="entry name" value="His_Phos_1"/>
    <property type="match status" value="1"/>
</dbReference>
<evidence type="ECO:0000256" key="1">
    <source>
        <dbReference type="PIRSR" id="PIRSR613078-1"/>
    </source>
</evidence>
<feature type="active site" description="Tele-phosphohistidine intermediate" evidence="1">
    <location>
        <position position="9"/>
    </location>
</feature>
<comment type="caution">
    <text evidence="3">The sequence shown here is derived from an EMBL/GenBank/DDBJ whole genome shotgun (WGS) entry which is preliminary data.</text>
</comment>
<dbReference type="Proteomes" id="UP000034307">
    <property type="component" value="Unassembled WGS sequence"/>
</dbReference>
<dbReference type="EMBL" id="LCNO01000005">
    <property type="protein sequence ID" value="KKU58186.1"/>
    <property type="molecule type" value="Genomic_DNA"/>
</dbReference>
<evidence type="ECO:0000313" key="3">
    <source>
        <dbReference type="EMBL" id="KKU58186.1"/>
    </source>
</evidence>
<dbReference type="SMART" id="SM00855">
    <property type="entry name" value="PGAM"/>
    <property type="match status" value="1"/>
</dbReference>
<evidence type="ECO:0000256" key="2">
    <source>
        <dbReference type="PIRSR" id="PIRSR613078-2"/>
    </source>
</evidence>
<name>A0A0G1RM33_9BACT</name>
<proteinExistence type="predicted"/>
<dbReference type="Gene3D" id="3.40.50.1240">
    <property type="entry name" value="Phosphoglycerate mutase-like"/>
    <property type="match status" value="1"/>
</dbReference>
<evidence type="ECO:0000313" key="4">
    <source>
        <dbReference type="Proteomes" id="UP000034307"/>
    </source>
</evidence>
<dbReference type="AlphaFoldDB" id="A0A0G1RM33"/>
<feature type="binding site" evidence="2">
    <location>
        <position position="59"/>
    </location>
    <ligand>
        <name>substrate</name>
    </ligand>
</feature>
<dbReference type="InterPro" id="IPR050275">
    <property type="entry name" value="PGM_Phosphatase"/>
</dbReference>
<dbReference type="GO" id="GO:0016791">
    <property type="term" value="F:phosphatase activity"/>
    <property type="evidence" value="ECO:0007669"/>
    <property type="project" value="TreeGrafter"/>
</dbReference>
<dbReference type="GO" id="GO:0005737">
    <property type="term" value="C:cytoplasm"/>
    <property type="evidence" value="ECO:0007669"/>
    <property type="project" value="TreeGrafter"/>
</dbReference>
<gene>
    <name evidence="3" type="ORF">UX80_C0005G0006</name>
</gene>
<dbReference type="InterPro" id="IPR013078">
    <property type="entry name" value="His_Pase_superF_clade-1"/>
</dbReference>
<dbReference type="PIRSF" id="PIRSF000709">
    <property type="entry name" value="6PFK_2-Ptase"/>
    <property type="match status" value="1"/>
</dbReference>
<protein>
    <submittedName>
        <fullName evidence="3">Phosphoglycerate mutase</fullName>
    </submittedName>
</protein>
<accession>A0A0G1RM33</accession>
<feature type="binding site" evidence="2">
    <location>
        <begin position="8"/>
        <end position="15"/>
    </location>
    <ligand>
        <name>substrate</name>
    </ligand>
</feature>